<keyword evidence="3" id="KW-0175">Coiled coil</keyword>
<dbReference type="PANTHER" id="PTHR30203:SF30">
    <property type="entry name" value="OUTER MEMBRANE PROTEIN-RELATED"/>
    <property type="match status" value="1"/>
</dbReference>
<dbReference type="Proteomes" id="UP001610063">
    <property type="component" value="Unassembled WGS sequence"/>
</dbReference>
<dbReference type="InterPro" id="IPR003423">
    <property type="entry name" value="OMP_efflux"/>
</dbReference>
<dbReference type="SUPFAM" id="SSF56954">
    <property type="entry name" value="Outer membrane efflux proteins (OEP)"/>
    <property type="match status" value="1"/>
</dbReference>
<keyword evidence="2" id="KW-1134">Transmembrane beta strand</keyword>
<proteinExistence type="inferred from homology"/>
<dbReference type="PROSITE" id="PS51257">
    <property type="entry name" value="PROKAR_LIPOPROTEIN"/>
    <property type="match status" value="1"/>
</dbReference>
<dbReference type="NCBIfam" id="TIGR01845">
    <property type="entry name" value="outer_NodT"/>
    <property type="match status" value="1"/>
</dbReference>
<protein>
    <submittedName>
        <fullName evidence="4">TolC family protein</fullName>
    </submittedName>
</protein>
<evidence type="ECO:0000256" key="1">
    <source>
        <dbReference type="ARBA" id="ARBA00007613"/>
    </source>
</evidence>
<evidence type="ECO:0000256" key="3">
    <source>
        <dbReference type="SAM" id="Coils"/>
    </source>
</evidence>
<dbReference type="InterPro" id="IPR010131">
    <property type="entry name" value="MdtP/NodT-like"/>
</dbReference>
<accession>A0ABW7ND52</accession>
<dbReference type="EMBL" id="JBIPKE010000020">
    <property type="protein sequence ID" value="MFH6985468.1"/>
    <property type="molecule type" value="Genomic_DNA"/>
</dbReference>
<gene>
    <name evidence="4" type="ORF">ACHKAR_18600</name>
</gene>
<dbReference type="Pfam" id="PF02321">
    <property type="entry name" value="OEP"/>
    <property type="match status" value="2"/>
</dbReference>
<sequence>MTTALSKTIYKYLGIASFVVSVTACTPDLAMKKTANTALPEAYKSSQDTTNTTTRINWREYFTDPNLIALIDTALNNNQELNITLQEIEIARNEVMARKGEYLPFVGLGAGAGADKVGRYTRNGALEANNDIKPGKEFPEPLGDFMVGAYATWELDVWRKLRNAKKSAYTHYLSTVDGKNFMVTNLIAEIANSYYELLALDNQLRIVQQNIDIQSNALEIVKLQKEATRVTELAVRRFEAQVLDTRSLQYGIQQQIIETENRINFLVGRYPQPVLRDSEVFIGLMPDSIQSGIPAQLLENRPDVRQAELELESAKLDVKVAKARFYPVVGITAGIGYQAFNPTYLVKTPESLIYSLAGDLAAPLINRNAIKATYYNANAKQIQAVYNYERTILNAYIEVANQLSNINNLRSSYELKERQVQALTESIEISSTLFRSARADYMEVLLTQRDALESRFDLIETKMQQMHAWIDIYQALGGGWR</sequence>
<organism evidence="4 5">
    <name type="scientific">Marinoscillum luteum</name>
    <dbReference type="NCBI Taxonomy" id="861051"/>
    <lineage>
        <taxon>Bacteria</taxon>
        <taxon>Pseudomonadati</taxon>
        <taxon>Bacteroidota</taxon>
        <taxon>Cytophagia</taxon>
        <taxon>Cytophagales</taxon>
        <taxon>Reichenbachiellaceae</taxon>
        <taxon>Marinoscillum</taxon>
    </lineage>
</organism>
<comment type="subcellular location">
    <subcellularLocation>
        <location evidence="2">Cell membrane</location>
        <topology evidence="2">Lipid-anchor</topology>
    </subcellularLocation>
</comment>
<evidence type="ECO:0000256" key="2">
    <source>
        <dbReference type="RuleBase" id="RU362097"/>
    </source>
</evidence>
<feature type="coiled-coil region" evidence="3">
    <location>
        <begin position="71"/>
        <end position="98"/>
    </location>
</feature>
<dbReference type="RefSeq" id="WP_395418920.1">
    <property type="nucleotide sequence ID" value="NZ_JBIPKE010000020.1"/>
</dbReference>
<keyword evidence="2" id="KW-0449">Lipoprotein</keyword>
<keyword evidence="2" id="KW-0472">Membrane</keyword>
<keyword evidence="5" id="KW-1185">Reference proteome</keyword>
<dbReference type="Gene3D" id="2.20.200.10">
    <property type="entry name" value="Outer membrane efflux proteins (OEP)"/>
    <property type="match status" value="1"/>
</dbReference>
<keyword evidence="2" id="KW-0564">Palmitate</keyword>
<evidence type="ECO:0000313" key="4">
    <source>
        <dbReference type="EMBL" id="MFH6985468.1"/>
    </source>
</evidence>
<reference evidence="4 5" key="1">
    <citation type="journal article" date="2013" name="Int. J. Syst. Evol. Microbiol.">
        <title>Marinoscillum luteum sp. nov., isolated from marine sediment.</title>
        <authorList>
            <person name="Cha I.T."/>
            <person name="Park S.J."/>
            <person name="Kim S.J."/>
            <person name="Kim J.G."/>
            <person name="Jung M.Y."/>
            <person name="Shin K.S."/>
            <person name="Kwon K.K."/>
            <person name="Yang S.H."/>
            <person name="Seo Y.S."/>
            <person name="Rhee S.K."/>
        </authorList>
    </citation>
    <scope>NUCLEOTIDE SEQUENCE [LARGE SCALE GENOMIC DNA]</scope>
    <source>
        <strain evidence="4 5">KCTC 23939</strain>
    </source>
</reference>
<name>A0ABW7ND52_9BACT</name>
<dbReference type="PANTHER" id="PTHR30203">
    <property type="entry name" value="OUTER MEMBRANE CATION EFFLUX PROTEIN"/>
    <property type="match status" value="1"/>
</dbReference>
<comment type="similarity">
    <text evidence="1 2">Belongs to the outer membrane factor (OMF) (TC 1.B.17) family.</text>
</comment>
<evidence type="ECO:0000313" key="5">
    <source>
        <dbReference type="Proteomes" id="UP001610063"/>
    </source>
</evidence>
<comment type="caution">
    <text evidence="4">The sequence shown here is derived from an EMBL/GenBank/DDBJ whole genome shotgun (WGS) entry which is preliminary data.</text>
</comment>
<keyword evidence="2" id="KW-0812">Transmembrane</keyword>
<dbReference type="Gene3D" id="1.20.1600.10">
    <property type="entry name" value="Outer membrane efflux proteins (OEP)"/>
    <property type="match status" value="1"/>
</dbReference>